<dbReference type="STRING" id="404692.A0A0J6YAK9"/>
<proteinExistence type="predicted"/>
<dbReference type="OrthoDB" id="5226996at2759"/>
<gene>
    <name evidence="2" type="ORF">CIRG_03735</name>
</gene>
<evidence type="ECO:0000313" key="3">
    <source>
        <dbReference type="Proteomes" id="UP000054565"/>
    </source>
</evidence>
<feature type="region of interest" description="Disordered" evidence="1">
    <location>
        <begin position="330"/>
        <end position="361"/>
    </location>
</feature>
<feature type="compositionally biased region" description="Basic and acidic residues" evidence="1">
    <location>
        <begin position="341"/>
        <end position="361"/>
    </location>
</feature>
<sequence>MSTARESNDAHLYDAAWDSVCAAKQLKTSLRQSIGEDDIGLPRSSSKRKLSTADDDNESSISHSGLSLADSYFEDTDYTPIPDTETPPKRLRPNDWPLPNKNSVLAENRAVGNSTRPVLRSKRGQYLHDTRWPSAISPGRRSRFLEGSMRDRASVKPPPEFTGEIDEVSASCLADEETNHEYSPHKSFYQMRARTSAHLNSPPLPTENLNAKEPGIVRFGKRFASAFGIPSVLQNVSEIWKGTNDGNKPSSRDIAMDRKIRAERAYAELKASGYPGTNKMVYTHTYERARTTSPVKSENKDNIPATDKDLPPPPVDFGCLAAPTIRPSRSCMSIAPSRKKASAESDSRGLPKRPSVKDLLRKEKLKERLTRRVSKLEEEWDKAQRELRALSSESEPSFPPAPVSSARARRVLQPTKLPSLPSERLLNNQKSPMKENNKAKPVIMVDVSKSSRRVASAGSTPRQNLRRSVATIAGKEENGKKRHSSTSSFSEYRCSQEIEEDKENVTILTGSKKPEESDSPPTRHQPPREAKTRKMGPKPGYVHTQNMSHVCLPASKPRDHGYSSRLRSKTSQDKAFTATPGENGVPPVPPLPGKLANSPKRGEFEWPEDCF</sequence>
<organism evidence="2 3">
    <name type="scientific">Coccidioides immitis RMSCC 2394</name>
    <dbReference type="NCBI Taxonomy" id="404692"/>
    <lineage>
        <taxon>Eukaryota</taxon>
        <taxon>Fungi</taxon>
        <taxon>Dikarya</taxon>
        <taxon>Ascomycota</taxon>
        <taxon>Pezizomycotina</taxon>
        <taxon>Eurotiomycetes</taxon>
        <taxon>Eurotiomycetidae</taxon>
        <taxon>Onygenales</taxon>
        <taxon>Onygenaceae</taxon>
        <taxon>Coccidioides</taxon>
    </lineage>
</organism>
<evidence type="ECO:0000313" key="2">
    <source>
        <dbReference type="EMBL" id="KMP04044.1"/>
    </source>
</evidence>
<accession>A0A0J6YAK9</accession>
<feature type="region of interest" description="Disordered" evidence="1">
    <location>
        <begin position="387"/>
        <end position="611"/>
    </location>
</feature>
<evidence type="ECO:0000256" key="1">
    <source>
        <dbReference type="SAM" id="MobiDB-lite"/>
    </source>
</evidence>
<protein>
    <recommendedName>
        <fullName evidence="4">Nuclear RNA binding protein</fullName>
    </recommendedName>
</protein>
<evidence type="ECO:0008006" key="4">
    <source>
        <dbReference type="Google" id="ProtNLM"/>
    </source>
</evidence>
<reference evidence="3" key="1">
    <citation type="journal article" date="2010" name="Genome Res.">
        <title>Population genomic sequencing of Coccidioides fungi reveals recent hybridization and transposon control.</title>
        <authorList>
            <person name="Neafsey D.E."/>
            <person name="Barker B.M."/>
            <person name="Sharpton T.J."/>
            <person name="Stajich J.E."/>
            <person name="Park D.J."/>
            <person name="Whiston E."/>
            <person name="Hung C.-Y."/>
            <person name="McMahan C."/>
            <person name="White J."/>
            <person name="Sykes S."/>
            <person name="Heiman D."/>
            <person name="Young S."/>
            <person name="Zeng Q."/>
            <person name="Abouelleil A."/>
            <person name="Aftuck L."/>
            <person name="Bessette D."/>
            <person name="Brown A."/>
            <person name="FitzGerald M."/>
            <person name="Lui A."/>
            <person name="Macdonald J.P."/>
            <person name="Priest M."/>
            <person name="Orbach M.J."/>
            <person name="Galgiani J.N."/>
            <person name="Kirkland T.N."/>
            <person name="Cole G.T."/>
            <person name="Birren B.W."/>
            <person name="Henn M.R."/>
            <person name="Taylor J.W."/>
            <person name="Rounsley S.D."/>
        </authorList>
    </citation>
    <scope>NUCLEOTIDE SEQUENCE [LARGE SCALE GENOMIC DNA]</scope>
    <source>
        <strain evidence="3">RMSCC 2394</strain>
    </source>
</reference>
<dbReference type="Proteomes" id="UP000054565">
    <property type="component" value="Unassembled WGS sequence"/>
</dbReference>
<dbReference type="EMBL" id="DS028094">
    <property type="protein sequence ID" value="KMP04044.1"/>
    <property type="molecule type" value="Genomic_DNA"/>
</dbReference>
<name>A0A0J6YAK9_COCIT</name>
<dbReference type="AlphaFoldDB" id="A0A0J6YAK9"/>
<feature type="compositionally biased region" description="Basic and acidic residues" evidence="1">
    <location>
        <begin position="297"/>
        <end position="310"/>
    </location>
</feature>
<feature type="region of interest" description="Disordered" evidence="1">
    <location>
        <begin position="31"/>
        <end position="102"/>
    </location>
</feature>
<feature type="region of interest" description="Disordered" evidence="1">
    <location>
        <begin position="289"/>
        <end position="314"/>
    </location>
</feature>